<dbReference type="Proteomes" id="UP000646484">
    <property type="component" value="Unassembled WGS sequence"/>
</dbReference>
<sequence length="71" mass="8631">MKNKTKITREDYLKATRKARREEEIREHLHPVNISRVHKSKKVYNRKRSKAALNKELPYFLPFRQDSRHSA</sequence>
<organism evidence="1 2">
    <name type="scientific">Butyricimonas hominis</name>
    <dbReference type="NCBI Taxonomy" id="2763032"/>
    <lineage>
        <taxon>Bacteria</taxon>
        <taxon>Pseudomonadati</taxon>
        <taxon>Bacteroidota</taxon>
        <taxon>Bacteroidia</taxon>
        <taxon>Bacteroidales</taxon>
        <taxon>Odoribacteraceae</taxon>
        <taxon>Butyricimonas</taxon>
    </lineage>
</organism>
<dbReference type="EMBL" id="JACOOH010000001">
    <property type="protein sequence ID" value="MBC5619536.1"/>
    <property type="molecule type" value="Genomic_DNA"/>
</dbReference>
<reference evidence="1 2" key="1">
    <citation type="submission" date="2020-08" db="EMBL/GenBank/DDBJ databases">
        <title>Genome public.</title>
        <authorList>
            <person name="Liu C."/>
            <person name="Sun Q."/>
        </authorList>
    </citation>
    <scope>NUCLEOTIDE SEQUENCE [LARGE SCALE GENOMIC DNA]</scope>
    <source>
        <strain evidence="1 2">NSJ-56</strain>
    </source>
</reference>
<evidence type="ECO:0000313" key="1">
    <source>
        <dbReference type="EMBL" id="MBC5619536.1"/>
    </source>
</evidence>
<gene>
    <name evidence="1" type="ORF">H8S64_00325</name>
</gene>
<accession>A0ABR7CV39</accession>
<comment type="caution">
    <text evidence="1">The sequence shown here is derived from an EMBL/GenBank/DDBJ whole genome shotgun (WGS) entry which is preliminary data.</text>
</comment>
<keyword evidence="2" id="KW-1185">Reference proteome</keyword>
<proteinExistence type="predicted"/>
<evidence type="ECO:0000313" key="2">
    <source>
        <dbReference type="Proteomes" id="UP000646484"/>
    </source>
</evidence>
<protein>
    <submittedName>
        <fullName evidence="1">Uncharacterized protein</fullName>
    </submittedName>
</protein>
<dbReference type="RefSeq" id="WP_099290881.1">
    <property type="nucleotide sequence ID" value="NZ_JACOOH010000001.1"/>
</dbReference>
<name>A0ABR7CV39_9BACT</name>